<organism evidence="1">
    <name type="scientific">marine sediment metagenome</name>
    <dbReference type="NCBI Taxonomy" id="412755"/>
    <lineage>
        <taxon>unclassified sequences</taxon>
        <taxon>metagenomes</taxon>
        <taxon>ecological metagenomes</taxon>
    </lineage>
</organism>
<sequence length="54" mass="6058">MTVKEALTRNKDGLPKEAFAIIGDVEDHNTWKDPDWLFAGGRASLSQQVGLFWP</sequence>
<dbReference type="AlphaFoldDB" id="X1MSB7"/>
<accession>X1MSB7</accession>
<evidence type="ECO:0000313" key="1">
    <source>
        <dbReference type="EMBL" id="GAI34547.1"/>
    </source>
</evidence>
<dbReference type="EMBL" id="BARV01028515">
    <property type="protein sequence ID" value="GAI34547.1"/>
    <property type="molecule type" value="Genomic_DNA"/>
</dbReference>
<gene>
    <name evidence="1" type="ORF">S06H3_45625</name>
</gene>
<name>X1MSB7_9ZZZZ</name>
<comment type="caution">
    <text evidence="1">The sequence shown here is derived from an EMBL/GenBank/DDBJ whole genome shotgun (WGS) entry which is preliminary data.</text>
</comment>
<proteinExistence type="predicted"/>
<reference evidence="1" key="1">
    <citation type="journal article" date="2014" name="Front. Microbiol.">
        <title>High frequency of phylogenetically diverse reductive dehalogenase-homologous genes in deep subseafloor sedimentary metagenomes.</title>
        <authorList>
            <person name="Kawai M."/>
            <person name="Futagami T."/>
            <person name="Toyoda A."/>
            <person name="Takaki Y."/>
            <person name="Nishi S."/>
            <person name="Hori S."/>
            <person name="Arai W."/>
            <person name="Tsubouchi T."/>
            <person name="Morono Y."/>
            <person name="Uchiyama I."/>
            <person name="Ito T."/>
            <person name="Fujiyama A."/>
            <person name="Inagaki F."/>
            <person name="Takami H."/>
        </authorList>
    </citation>
    <scope>NUCLEOTIDE SEQUENCE</scope>
    <source>
        <strain evidence="1">Expedition CK06-06</strain>
    </source>
</reference>
<protein>
    <submittedName>
        <fullName evidence="1">Uncharacterized protein</fullName>
    </submittedName>
</protein>